<reference evidence="3 4" key="1">
    <citation type="journal article" date="2019" name="Sci. Rep.">
        <title>Nanopore sequencing improves the draft genome of the human pathogenic amoeba Naegleria fowleri.</title>
        <authorList>
            <person name="Liechti N."/>
            <person name="Schurch N."/>
            <person name="Bruggmann R."/>
            <person name="Wittwer M."/>
        </authorList>
    </citation>
    <scope>NUCLEOTIDE SEQUENCE [LARGE SCALE GENOMIC DNA]</scope>
    <source>
        <strain evidence="3 4">ATCC 30894</strain>
    </source>
</reference>
<accession>A0A6A5CHH9</accession>
<keyword evidence="2" id="KW-0472">Membrane</keyword>
<keyword evidence="4" id="KW-1185">Reference proteome</keyword>
<feature type="transmembrane region" description="Helical" evidence="2">
    <location>
        <begin position="78"/>
        <end position="96"/>
    </location>
</feature>
<proteinExistence type="predicted"/>
<gene>
    <name evidence="3" type="ORF">FDP41_000617</name>
</gene>
<evidence type="ECO:0000256" key="1">
    <source>
        <dbReference type="SAM" id="MobiDB-lite"/>
    </source>
</evidence>
<keyword evidence="2" id="KW-0812">Transmembrane</keyword>
<sequence length="152" mass="17559">MSKILRKHLLSSFALLSKETSLLRSKLSSHKVCNNYHALSNQFRYFSQRNKSLLKDSSSSNNNNNGKKGFGSVTMNDFRLVMICVALVSIAVGAYYSNKSTERKIEYKEKVREERKQSIENMKGSTKEFFGRFRRQKTEEEPSVVNSEEKKD</sequence>
<dbReference type="RefSeq" id="XP_044569431.1">
    <property type="nucleotide sequence ID" value="XM_044709775.1"/>
</dbReference>
<comment type="caution">
    <text evidence="3">The sequence shown here is derived from an EMBL/GenBank/DDBJ whole genome shotgun (WGS) entry which is preliminary data.</text>
</comment>
<dbReference type="VEuPathDB" id="AmoebaDB:NF0092460"/>
<dbReference type="AlphaFoldDB" id="A0A6A5CHH9"/>
<dbReference type="VEuPathDB" id="AmoebaDB:FDP41_000617"/>
<protein>
    <submittedName>
        <fullName evidence="3">Uncharacterized protein</fullName>
    </submittedName>
</protein>
<name>A0A6A5CHH9_NAEFO</name>
<keyword evidence="2" id="KW-1133">Transmembrane helix</keyword>
<feature type="compositionally biased region" description="Basic and acidic residues" evidence="1">
    <location>
        <begin position="125"/>
        <end position="140"/>
    </location>
</feature>
<evidence type="ECO:0000313" key="3">
    <source>
        <dbReference type="EMBL" id="KAF0984718.1"/>
    </source>
</evidence>
<evidence type="ECO:0000256" key="2">
    <source>
        <dbReference type="SAM" id="Phobius"/>
    </source>
</evidence>
<dbReference type="Proteomes" id="UP000444721">
    <property type="component" value="Unassembled WGS sequence"/>
</dbReference>
<dbReference type="EMBL" id="VFQX01000002">
    <property type="protein sequence ID" value="KAF0984718.1"/>
    <property type="molecule type" value="Genomic_DNA"/>
</dbReference>
<organism evidence="3 4">
    <name type="scientific">Naegleria fowleri</name>
    <name type="common">Brain eating amoeba</name>
    <dbReference type="NCBI Taxonomy" id="5763"/>
    <lineage>
        <taxon>Eukaryota</taxon>
        <taxon>Discoba</taxon>
        <taxon>Heterolobosea</taxon>
        <taxon>Tetramitia</taxon>
        <taxon>Eutetramitia</taxon>
        <taxon>Vahlkampfiidae</taxon>
        <taxon>Naegleria</taxon>
    </lineage>
</organism>
<feature type="region of interest" description="Disordered" evidence="1">
    <location>
        <begin position="116"/>
        <end position="152"/>
    </location>
</feature>
<evidence type="ECO:0000313" key="4">
    <source>
        <dbReference type="Proteomes" id="UP000444721"/>
    </source>
</evidence>
<dbReference type="GeneID" id="68107835"/>